<evidence type="ECO:0000313" key="8">
    <source>
        <dbReference type="Proteomes" id="UP000192368"/>
    </source>
</evidence>
<dbReference type="GO" id="GO:0051536">
    <property type="term" value="F:iron-sulfur cluster binding"/>
    <property type="evidence" value="ECO:0007669"/>
    <property type="project" value="UniProtKB-KW"/>
</dbReference>
<protein>
    <submittedName>
        <fullName evidence="7">CoA-substrate-specific enzyme activase, putative</fullName>
    </submittedName>
</protein>
<dbReference type="InterPro" id="IPR018709">
    <property type="entry name" value="CoA_activase_DUF2229"/>
</dbReference>
<dbReference type="InterPro" id="IPR051805">
    <property type="entry name" value="Dehydratase_Activator_Redct"/>
</dbReference>
<dbReference type="Gene3D" id="3.30.420.40">
    <property type="match status" value="4"/>
</dbReference>
<evidence type="ECO:0000256" key="4">
    <source>
        <dbReference type="ARBA" id="ARBA00023014"/>
    </source>
</evidence>
<keyword evidence="2" id="KW-0479">Metal-binding</keyword>
<dbReference type="PANTHER" id="PTHR32329:SF4">
    <property type="entry name" value="ACTIVATOR OF 2-HYDROXYACYL-COA DEHYDRATASE"/>
    <property type="match status" value="1"/>
</dbReference>
<dbReference type="RefSeq" id="WP_084229969.1">
    <property type="nucleotide sequence ID" value="NZ_FWWR01000009.1"/>
</dbReference>
<feature type="domain" description="ATPase BadF/BadG/BcrA/BcrD type" evidence="5">
    <location>
        <begin position="6"/>
        <end position="253"/>
    </location>
</feature>
<reference evidence="8" key="1">
    <citation type="submission" date="2017-04" db="EMBL/GenBank/DDBJ databases">
        <authorList>
            <person name="Varghese N."/>
            <person name="Submissions S."/>
        </authorList>
    </citation>
    <scope>NUCLEOTIDE SEQUENCE [LARGE SCALE GENOMIC DNA]</scope>
    <source>
        <strain evidence="8">DSM 20463</strain>
    </source>
</reference>
<dbReference type="STRING" id="573058.SAMN00017477_0265"/>
<comment type="cofactor">
    <cofactor evidence="1">
        <name>[4Fe-4S] cluster</name>
        <dbReference type="ChEBI" id="CHEBI:49883"/>
    </cofactor>
</comment>
<dbReference type="Pfam" id="PF01869">
    <property type="entry name" value="BcrAD_BadFG"/>
    <property type="match status" value="2"/>
</dbReference>
<proteinExistence type="predicted"/>
<feature type="domain" description="ATPase BadF/BadG/BcrA/BcrD type" evidence="5">
    <location>
        <begin position="320"/>
        <end position="573"/>
    </location>
</feature>
<dbReference type="CDD" id="cd24035">
    <property type="entry name" value="ASKHA_NBD_O66634-like_rpt2"/>
    <property type="match status" value="1"/>
</dbReference>
<dbReference type="EMBL" id="FWWR01000009">
    <property type="protein sequence ID" value="SMB80693.1"/>
    <property type="molecule type" value="Genomic_DNA"/>
</dbReference>
<dbReference type="Proteomes" id="UP000192368">
    <property type="component" value="Unassembled WGS sequence"/>
</dbReference>
<feature type="domain" description="DUF2229" evidence="6">
    <location>
        <begin position="668"/>
        <end position="884"/>
    </location>
</feature>
<dbReference type="CDD" id="cd24034">
    <property type="entry name" value="ASKHA_NBD_O66634-like_rpt1"/>
    <property type="match status" value="1"/>
</dbReference>
<evidence type="ECO:0000256" key="2">
    <source>
        <dbReference type="ARBA" id="ARBA00022723"/>
    </source>
</evidence>
<accession>A0A1W1UI46</accession>
<dbReference type="OrthoDB" id="9802715at2"/>
<organism evidence="7 8">
    <name type="scientific">Peptoniphilus asaccharolyticus DSM 20463</name>
    <dbReference type="NCBI Taxonomy" id="573058"/>
    <lineage>
        <taxon>Bacteria</taxon>
        <taxon>Bacillati</taxon>
        <taxon>Bacillota</taxon>
        <taxon>Tissierellia</taxon>
        <taxon>Tissierellales</taxon>
        <taxon>Peptoniphilaceae</taxon>
        <taxon>Peptoniphilus</taxon>
    </lineage>
</organism>
<gene>
    <name evidence="7" type="ORF">SAMN00017477_0265</name>
</gene>
<keyword evidence="4" id="KW-0411">Iron-sulfur</keyword>
<keyword evidence="8" id="KW-1185">Reference proteome</keyword>
<dbReference type="PANTHER" id="PTHR32329">
    <property type="entry name" value="BIFUNCTIONAL PROTEIN [INCLUDES 2-HYDROXYACYL-COA DEHYDRATASE (N-TER) AND ITS ACTIVATOR DOMAIN (C_TERM)-RELATED"/>
    <property type="match status" value="1"/>
</dbReference>
<sequence>MKIHMGLDIGSTTVKLVVLDDAFNMLYQTYRRHFSDVRLTVKQVINDAYSRFKYDTATIAVTGSGALSIHKSLQIEYIQEVVAATEAIQKYIPQTDVAIELGGEDSKITYMRGSVEQRMNSICAGGTGAFIDQMASLLQTDASGLNEMSYGYEKIYPIASRCGVFAKTDIQALINQGAKKADIAASVFQSVVNQTVSNLACGRPIRGKVAFLGGPLHFLPMLKDRFIETLGLTKNETIVPENSQIFVALGAAISSFGGELISFMELYERANSAQEQIEKESHTLEPLFESEEELQNFIEEHKTRDPKREELETYSGAMFLGIDSGSTTSKVVLMGEDNQLLYTYYGSNEGNPLDIVVEQVKEIYKRKNSKSYIKASGCTGYGEDFLKAALNLDFGEVETIAHFKAAEFFEPNVDFILDIGGQDMKSMKIKDGVIESILLNEACSSGCGSFLETFAKTVKMDAKEFSKIALKSKYPVDLGSRCTVFMNSNVKQAQKEGAEVEDISAGLAYSVIKNAIQKVIKVRDPKQLGKNIVVQGGTFLSDAVLRAFELITGVKATRPSIAGLMGAVGMALISKERAGEKSNILNSEELEQFTYKSVQTHCRQCTNNCALTVNSFSNGKRYITGNRCERGAGIVRKDHSLPNLYAYKYKRLFDYTSLSEEETKRGVVGLPRVLNMYENYPFWHTFFTALGYRVILSDDSNRKIYEKGIESITSETACYPAKISHGHIENLIEKGVEFIFYPSVFYEEKQYKSANNTLNCPVVAGYSEVIKNNVENLKEKNIRFLNPFISFDNRKKLAKRLSEVFDTIPSNEVKNAVKMAYEESDRYREDMREEGKRALKEIEENGIKGIVLAGRPYHIDPEINHGIPELINSLGLAVLSEDSISNLVDVDGKLRVLDQWNYHSRLYRAAKFVGLNKNLEMIQLNSFGCGIDAVTTDQVNEILSGYHKIYTVLKIDEVNNLGAIKIRIRSLLEASDKRVINEEPEIIDEKPIEFTKKMKKEHTILIPQMAPTHFKLLKPILKTLGYNFEVLQDLDSKVVNEGLKYVNNDACYPSIFVVGQFMDALKSGKYDTDNMTLLMSQTGGACRASNYVGFIRKALKDAGYGHIPVLALSLQGIEEHEGFKLNLGELVPLVNKVIMGMLYGDLIMRLTQKTRPYEMIKGSTDLLYNRWIEVCQNPTSFELNNFKRNVYQMIREYSVLEVSKEVKPKVGIVGEILVKYLPAANNYIAQKIEAEGAEVIIPDLTDFIMYSFKNAEIKHSELSKKWITGFLCNIGINYIEKYREIIREALVTFGYHAPLKIEEIMDYAKKYVDLGNQYGEGWLLTGEMVELIEDGCENIVCVQPFGCLPNHITGKGVIKAIRETYPTSNIVPIDCDASASEVNQFNRIKLMLAQAKKNLENKESVPIIKENIKIAKR</sequence>
<evidence type="ECO:0000259" key="6">
    <source>
        <dbReference type="Pfam" id="PF09989"/>
    </source>
</evidence>
<dbReference type="SUPFAM" id="SSF53067">
    <property type="entry name" value="Actin-like ATPase domain"/>
    <property type="match status" value="2"/>
</dbReference>
<evidence type="ECO:0000313" key="7">
    <source>
        <dbReference type="EMBL" id="SMB80693.1"/>
    </source>
</evidence>
<dbReference type="GO" id="GO:0046872">
    <property type="term" value="F:metal ion binding"/>
    <property type="evidence" value="ECO:0007669"/>
    <property type="project" value="UniProtKB-KW"/>
</dbReference>
<name>A0A1W1UI46_PEPAS</name>
<dbReference type="Pfam" id="PF09989">
    <property type="entry name" value="DUF2229"/>
    <property type="match status" value="1"/>
</dbReference>
<dbReference type="InterPro" id="IPR002731">
    <property type="entry name" value="ATPase_BadF"/>
</dbReference>
<dbReference type="InterPro" id="IPR008275">
    <property type="entry name" value="CoA_E_activase_dom"/>
</dbReference>
<evidence type="ECO:0000256" key="1">
    <source>
        <dbReference type="ARBA" id="ARBA00001966"/>
    </source>
</evidence>
<keyword evidence="3" id="KW-0408">Iron</keyword>
<dbReference type="InterPro" id="IPR043129">
    <property type="entry name" value="ATPase_NBD"/>
</dbReference>
<dbReference type="NCBIfam" id="TIGR00241">
    <property type="entry name" value="CoA_E_activ"/>
    <property type="match status" value="1"/>
</dbReference>
<evidence type="ECO:0000259" key="5">
    <source>
        <dbReference type="Pfam" id="PF01869"/>
    </source>
</evidence>
<evidence type="ECO:0000256" key="3">
    <source>
        <dbReference type="ARBA" id="ARBA00023004"/>
    </source>
</evidence>